<protein>
    <recommendedName>
        <fullName evidence="4">Transmembrane protein</fullName>
    </recommendedName>
</protein>
<accession>A0A8S1X8Q9</accession>
<organism evidence="2 3">
    <name type="scientific">Paramecium pentaurelia</name>
    <dbReference type="NCBI Taxonomy" id="43138"/>
    <lineage>
        <taxon>Eukaryota</taxon>
        <taxon>Sar</taxon>
        <taxon>Alveolata</taxon>
        <taxon>Ciliophora</taxon>
        <taxon>Intramacronucleata</taxon>
        <taxon>Oligohymenophorea</taxon>
        <taxon>Peniculida</taxon>
        <taxon>Parameciidae</taxon>
        <taxon>Paramecium</taxon>
    </lineage>
</organism>
<sequence>MKRRSVGFINVDDSKNLEAFQSHTQENIKDKKKMKRLLTDDFSHFEKRNFKIQKELNLNEFRPITLNEMAKQTKLQFIEPTSNSLIRRQDQQTVPLYKKQRDDQITQQQQFKSQVKEQIYKEDDVNQNVCIILIEAFIVIFIILFVTHLFLQKYLQ</sequence>
<keyword evidence="1" id="KW-0472">Membrane</keyword>
<dbReference type="EMBL" id="CAJJDO010000115">
    <property type="protein sequence ID" value="CAD8197370.1"/>
    <property type="molecule type" value="Genomic_DNA"/>
</dbReference>
<keyword evidence="1" id="KW-0812">Transmembrane</keyword>
<evidence type="ECO:0000313" key="2">
    <source>
        <dbReference type="EMBL" id="CAD8197370.1"/>
    </source>
</evidence>
<reference evidence="2" key="1">
    <citation type="submission" date="2021-01" db="EMBL/GenBank/DDBJ databases">
        <authorList>
            <consortium name="Genoscope - CEA"/>
            <person name="William W."/>
        </authorList>
    </citation>
    <scope>NUCLEOTIDE SEQUENCE</scope>
</reference>
<keyword evidence="1" id="KW-1133">Transmembrane helix</keyword>
<evidence type="ECO:0000313" key="3">
    <source>
        <dbReference type="Proteomes" id="UP000689195"/>
    </source>
</evidence>
<evidence type="ECO:0008006" key="4">
    <source>
        <dbReference type="Google" id="ProtNLM"/>
    </source>
</evidence>
<keyword evidence="3" id="KW-1185">Reference proteome</keyword>
<gene>
    <name evidence="2" type="ORF">PPENT_87.1.T1150072</name>
</gene>
<dbReference type="Proteomes" id="UP000689195">
    <property type="component" value="Unassembled WGS sequence"/>
</dbReference>
<proteinExistence type="predicted"/>
<dbReference type="AlphaFoldDB" id="A0A8S1X8Q9"/>
<name>A0A8S1X8Q9_9CILI</name>
<comment type="caution">
    <text evidence="2">The sequence shown here is derived from an EMBL/GenBank/DDBJ whole genome shotgun (WGS) entry which is preliminary data.</text>
</comment>
<feature type="transmembrane region" description="Helical" evidence="1">
    <location>
        <begin position="129"/>
        <end position="151"/>
    </location>
</feature>
<evidence type="ECO:0000256" key="1">
    <source>
        <dbReference type="SAM" id="Phobius"/>
    </source>
</evidence>